<comment type="subcellular location">
    <subcellularLocation>
        <location evidence="6">Cytoplasm</location>
    </subcellularLocation>
</comment>
<keyword evidence="5 6" id="KW-0269">Exonuclease</keyword>
<evidence type="ECO:0000256" key="1">
    <source>
        <dbReference type="ARBA" id="ARBA00009998"/>
    </source>
</evidence>
<proteinExistence type="inferred from homology"/>
<reference evidence="7" key="1">
    <citation type="submission" date="2022-12" db="EMBL/GenBank/DDBJ databases">
        <title>Peptostreptococcus.</title>
        <authorList>
            <person name="Lee S.H."/>
        </authorList>
    </citation>
    <scope>NUCLEOTIDE SEQUENCE</scope>
    <source>
        <strain evidence="7">CBA3647</strain>
    </source>
</reference>
<organism evidence="7 8">
    <name type="scientific">Peptostreptococcus equinus</name>
    <dbReference type="NCBI Taxonomy" id="3003601"/>
    <lineage>
        <taxon>Bacteria</taxon>
        <taxon>Bacillati</taxon>
        <taxon>Bacillota</taxon>
        <taxon>Clostridia</taxon>
        <taxon>Peptostreptococcales</taxon>
        <taxon>Peptostreptococcaceae</taxon>
        <taxon>Peptostreptococcus</taxon>
    </lineage>
</organism>
<dbReference type="PIRSF" id="PIRSF006488">
    <property type="entry name" value="Exonuc_VII_S"/>
    <property type="match status" value="1"/>
</dbReference>
<dbReference type="NCBIfam" id="TIGR01280">
    <property type="entry name" value="xseB"/>
    <property type="match status" value="1"/>
</dbReference>
<keyword evidence="4 6" id="KW-0378">Hydrolase</keyword>
<evidence type="ECO:0000313" key="8">
    <source>
        <dbReference type="Proteomes" id="UP001164187"/>
    </source>
</evidence>
<evidence type="ECO:0000313" key="7">
    <source>
        <dbReference type="EMBL" id="WAW15618.1"/>
    </source>
</evidence>
<dbReference type="EC" id="3.1.11.6" evidence="6"/>
<name>A0ABY7JU68_9FIRM</name>
<evidence type="ECO:0000256" key="6">
    <source>
        <dbReference type="HAMAP-Rule" id="MF_00337"/>
    </source>
</evidence>
<comment type="similarity">
    <text evidence="1 6">Belongs to the XseB family.</text>
</comment>
<dbReference type="RefSeq" id="WP_269312293.1">
    <property type="nucleotide sequence ID" value="NZ_CP114052.1"/>
</dbReference>
<dbReference type="SUPFAM" id="SSF116842">
    <property type="entry name" value="XseB-like"/>
    <property type="match status" value="1"/>
</dbReference>
<dbReference type="Gene3D" id="1.10.287.1040">
    <property type="entry name" value="Exonuclease VII, small subunit"/>
    <property type="match status" value="1"/>
</dbReference>
<accession>A0ABY7JU68</accession>
<dbReference type="PANTHER" id="PTHR34137:SF1">
    <property type="entry name" value="EXODEOXYRIBONUCLEASE 7 SMALL SUBUNIT"/>
    <property type="match status" value="1"/>
</dbReference>
<dbReference type="NCBIfam" id="NF002139">
    <property type="entry name" value="PRK00977.1-3"/>
    <property type="match status" value="1"/>
</dbReference>
<dbReference type="InterPro" id="IPR037004">
    <property type="entry name" value="Exonuc_VII_ssu_sf"/>
</dbReference>
<evidence type="ECO:0000256" key="3">
    <source>
        <dbReference type="ARBA" id="ARBA00022722"/>
    </source>
</evidence>
<comment type="catalytic activity">
    <reaction evidence="6">
        <text>Exonucleolytic cleavage in either 5'- to 3'- or 3'- to 5'-direction to yield nucleoside 5'-phosphates.</text>
        <dbReference type="EC" id="3.1.11.6"/>
    </reaction>
</comment>
<evidence type="ECO:0000256" key="2">
    <source>
        <dbReference type="ARBA" id="ARBA00022490"/>
    </source>
</evidence>
<dbReference type="PANTHER" id="PTHR34137">
    <property type="entry name" value="EXODEOXYRIBONUCLEASE 7 SMALL SUBUNIT"/>
    <property type="match status" value="1"/>
</dbReference>
<evidence type="ECO:0000256" key="4">
    <source>
        <dbReference type="ARBA" id="ARBA00022801"/>
    </source>
</evidence>
<sequence>MEIENLSYEEAYNKMEEILKKLEDGNIKLDESLSLYEEGIHLYKHCTKMLNQAELKISKFNEMQEEVEV</sequence>
<comment type="function">
    <text evidence="6">Bidirectionally degrades single-stranded DNA into large acid-insoluble oligonucleotides, which are then degraded further into small acid-soluble oligonucleotides.</text>
</comment>
<dbReference type="Proteomes" id="UP001164187">
    <property type="component" value="Chromosome"/>
</dbReference>
<dbReference type="HAMAP" id="MF_00337">
    <property type="entry name" value="Exonuc_7_S"/>
    <property type="match status" value="1"/>
</dbReference>
<gene>
    <name evidence="6 7" type="primary">xseB</name>
    <name evidence="7" type="ORF">O0R46_04000</name>
</gene>
<keyword evidence="8" id="KW-1185">Reference proteome</keyword>
<dbReference type="EMBL" id="CP114052">
    <property type="protein sequence ID" value="WAW15618.1"/>
    <property type="molecule type" value="Genomic_DNA"/>
</dbReference>
<comment type="subunit">
    <text evidence="6">Heterooligomer composed of large and small subunits.</text>
</comment>
<keyword evidence="3 6" id="KW-0540">Nuclease</keyword>
<dbReference type="Pfam" id="PF02609">
    <property type="entry name" value="Exonuc_VII_S"/>
    <property type="match status" value="1"/>
</dbReference>
<keyword evidence="2 6" id="KW-0963">Cytoplasm</keyword>
<dbReference type="GO" id="GO:0008855">
    <property type="term" value="F:exodeoxyribonuclease VII activity"/>
    <property type="evidence" value="ECO:0007669"/>
    <property type="project" value="UniProtKB-EC"/>
</dbReference>
<dbReference type="InterPro" id="IPR003761">
    <property type="entry name" value="Exonuc_VII_S"/>
</dbReference>
<protein>
    <recommendedName>
        <fullName evidence="6">Exodeoxyribonuclease 7 small subunit</fullName>
        <ecNumber evidence="6">3.1.11.6</ecNumber>
    </recommendedName>
    <alternativeName>
        <fullName evidence="6">Exodeoxyribonuclease VII small subunit</fullName>
        <shortName evidence="6">Exonuclease VII small subunit</shortName>
    </alternativeName>
</protein>
<evidence type="ECO:0000256" key="5">
    <source>
        <dbReference type="ARBA" id="ARBA00022839"/>
    </source>
</evidence>